<evidence type="ECO:0000256" key="1">
    <source>
        <dbReference type="SAM" id="Coils"/>
    </source>
</evidence>
<keyword evidence="1" id="KW-0175">Coiled coil</keyword>
<protein>
    <submittedName>
        <fullName evidence="2">Uncharacterized protein</fullName>
    </submittedName>
</protein>
<reference evidence="2" key="1">
    <citation type="submission" date="2015-11" db="EMBL/GenBank/DDBJ databases">
        <title>De novo transcriptome assembly of four potential Pierce s Disease insect vectors from Arizona vineyards.</title>
        <authorList>
            <person name="Tassone E.E."/>
        </authorList>
    </citation>
    <scope>NUCLEOTIDE SEQUENCE</scope>
</reference>
<feature type="coiled-coil region" evidence="1">
    <location>
        <begin position="76"/>
        <end position="103"/>
    </location>
</feature>
<proteinExistence type="predicted"/>
<name>A0A1B6MQS0_9HEMI</name>
<organism evidence="2">
    <name type="scientific">Graphocephala atropunctata</name>
    <dbReference type="NCBI Taxonomy" id="36148"/>
    <lineage>
        <taxon>Eukaryota</taxon>
        <taxon>Metazoa</taxon>
        <taxon>Ecdysozoa</taxon>
        <taxon>Arthropoda</taxon>
        <taxon>Hexapoda</taxon>
        <taxon>Insecta</taxon>
        <taxon>Pterygota</taxon>
        <taxon>Neoptera</taxon>
        <taxon>Paraneoptera</taxon>
        <taxon>Hemiptera</taxon>
        <taxon>Auchenorrhyncha</taxon>
        <taxon>Membracoidea</taxon>
        <taxon>Cicadellidae</taxon>
        <taxon>Cicadellinae</taxon>
        <taxon>Cicadellini</taxon>
        <taxon>Graphocephala</taxon>
    </lineage>
</organism>
<feature type="non-terminal residue" evidence="2">
    <location>
        <position position="137"/>
    </location>
</feature>
<accession>A0A1B6MQS0</accession>
<dbReference type="AlphaFoldDB" id="A0A1B6MQS0"/>
<gene>
    <name evidence="2" type="ORF">g.2739</name>
</gene>
<feature type="non-terminal residue" evidence="2">
    <location>
        <position position="1"/>
    </location>
</feature>
<sequence length="137" mass="15855">WDFPIQWGLEETKKVTPLLVTLEIQLMKTDDPLTYNINQKCQTFDKLESTHSLPIAATCVKGPGKRVLVQMSDITKQQELLKKQKLELEVRKLQIEVWNRENELGITHTKLTEQIERKVEEVDSNTSNEMIGQPLVI</sequence>
<dbReference type="EMBL" id="GEBQ01001734">
    <property type="protein sequence ID" value="JAT38243.1"/>
    <property type="molecule type" value="Transcribed_RNA"/>
</dbReference>
<evidence type="ECO:0000313" key="2">
    <source>
        <dbReference type="EMBL" id="JAT38243.1"/>
    </source>
</evidence>